<keyword evidence="1" id="KW-0479">Metal-binding</keyword>
<evidence type="ECO:0000313" key="4">
    <source>
        <dbReference type="Proteomes" id="UP001140074"/>
    </source>
</evidence>
<keyword evidence="4" id="KW-1185">Reference proteome</keyword>
<accession>A0A9W8IVQ8</accession>
<dbReference type="GO" id="GO:0000166">
    <property type="term" value="F:nucleotide binding"/>
    <property type="evidence" value="ECO:0007669"/>
    <property type="project" value="InterPro"/>
</dbReference>
<dbReference type="PANTHER" id="PTHR43462:SF1">
    <property type="entry name" value="ALANYL-TRNA EDITING PROTEIN AARSD1"/>
    <property type="match status" value="1"/>
</dbReference>
<dbReference type="SUPFAM" id="SSF50447">
    <property type="entry name" value="Translation proteins"/>
    <property type="match status" value="1"/>
</dbReference>
<keyword evidence="2" id="KW-0862">Zinc</keyword>
<dbReference type="SUPFAM" id="SSF55186">
    <property type="entry name" value="ThrRS/AlaRS common domain"/>
    <property type="match status" value="1"/>
</dbReference>
<dbReference type="InterPro" id="IPR009000">
    <property type="entry name" value="Transl_B-barrel_sf"/>
</dbReference>
<evidence type="ECO:0000256" key="2">
    <source>
        <dbReference type="ARBA" id="ARBA00022833"/>
    </source>
</evidence>
<evidence type="ECO:0000313" key="3">
    <source>
        <dbReference type="EMBL" id="KAJ2867705.1"/>
    </source>
</evidence>
<dbReference type="Proteomes" id="UP001140074">
    <property type="component" value="Unassembled WGS sequence"/>
</dbReference>
<dbReference type="GO" id="GO:0002196">
    <property type="term" value="F:Ser-tRNA(Ala) deacylase activity"/>
    <property type="evidence" value="ECO:0007669"/>
    <property type="project" value="TreeGrafter"/>
</dbReference>
<dbReference type="PANTHER" id="PTHR43462">
    <property type="entry name" value="ALANYL-TRNA EDITING PROTEIN"/>
    <property type="match status" value="1"/>
</dbReference>
<evidence type="ECO:0000256" key="1">
    <source>
        <dbReference type="ARBA" id="ARBA00022723"/>
    </source>
</evidence>
<sequence length="211" mass="22667">MSATTAKAVGLLACQQTPFLRELDTLVLSCSDKPDSEGLYYVELADTVIFPEGGGQPSDTGHISGIPVKHAKRDGLRAIHYVPAPILTGTSVRVEVDFKRRLDHMQQHSGQHLLSAVLWKDWGLETVSWNLGTTVSHVELKASKELVLSQGALDAIEAKCNDMIFEALPISTNVIEQVAATCPSTVPDDYVGGVIRHVEIGVAGAAIDRNA</sequence>
<name>A0A9W8IVQ8_9FUNG</name>
<comment type="caution">
    <text evidence="3">The sequence shown here is derived from an EMBL/GenBank/DDBJ whole genome shotgun (WGS) entry which is preliminary data.</text>
</comment>
<dbReference type="AlphaFoldDB" id="A0A9W8IVQ8"/>
<dbReference type="InterPro" id="IPR018163">
    <property type="entry name" value="Thr/Ala-tRNA-synth_IIc_edit"/>
</dbReference>
<dbReference type="EMBL" id="JANBUY010000013">
    <property type="protein sequence ID" value="KAJ2867705.1"/>
    <property type="molecule type" value="Genomic_DNA"/>
</dbReference>
<evidence type="ECO:0008006" key="5">
    <source>
        <dbReference type="Google" id="ProtNLM"/>
    </source>
</evidence>
<protein>
    <recommendedName>
        <fullName evidence="5">Alanyl-tRNA editing protein</fullName>
    </recommendedName>
</protein>
<proteinExistence type="predicted"/>
<reference evidence="3" key="1">
    <citation type="submission" date="2022-07" db="EMBL/GenBank/DDBJ databases">
        <title>Phylogenomic reconstructions and comparative analyses of Kickxellomycotina fungi.</title>
        <authorList>
            <person name="Reynolds N.K."/>
            <person name="Stajich J.E."/>
            <person name="Barry K."/>
            <person name="Grigoriev I.V."/>
            <person name="Crous P."/>
            <person name="Smith M.E."/>
        </authorList>
    </citation>
    <scope>NUCLEOTIDE SEQUENCE</scope>
    <source>
        <strain evidence="3">RSA 476</strain>
    </source>
</reference>
<dbReference type="InterPro" id="IPR051335">
    <property type="entry name" value="Alanyl-tRNA_Editing_Enzymes"/>
</dbReference>
<dbReference type="GO" id="GO:0046872">
    <property type="term" value="F:metal ion binding"/>
    <property type="evidence" value="ECO:0007669"/>
    <property type="project" value="UniProtKB-KW"/>
</dbReference>
<dbReference type="Gene3D" id="3.30.980.10">
    <property type="entry name" value="Threonyl-trna Synthetase, Chain A, domain 2"/>
    <property type="match status" value="1"/>
</dbReference>
<organism evidence="3 4">
    <name type="scientific">Coemansia aciculifera</name>
    <dbReference type="NCBI Taxonomy" id="417176"/>
    <lineage>
        <taxon>Eukaryota</taxon>
        <taxon>Fungi</taxon>
        <taxon>Fungi incertae sedis</taxon>
        <taxon>Zoopagomycota</taxon>
        <taxon>Kickxellomycotina</taxon>
        <taxon>Kickxellomycetes</taxon>
        <taxon>Kickxellales</taxon>
        <taxon>Kickxellaceae</taxon>
        <taxon>Coemansia</taxon>
    </lineage>
</organism>
<dbReference type="Gene3D" id="2.40.30.130">
    <property type="match status" value="1"/>
</dbReference>
<gene>
    <name evidence="3" type="ORF">GGH94_000672</name>
</gene>